<evidence type="ECO:0000256" key="23">
    <source>
        <dbReference type="ARBA" id="ARBA00045709"/>
    </source>
</evidence>
<name>A0A7R9L065_9ACAR</name>
<dbReference type="CDD" id="cd17340">
    <property type="entry name" value="MFS_MFSD1"/>
    <property type="match status" value="1"/>
</dbReference>
<dbReference type="InterPro" id="IPR052187">
    <property type="entry name" value="MFSD1"/>
</dbReference>
<dbReference type="PANTHER" id="PTHR23512:SF3">
    <property type="entry name" value="MAJOR FACILITATOR SUPERFAMILY DOMAIN-CONTAINING PROTEIN 1"/>
    <property type="match status" value="1"/>
</dbReference>
<evidence type="ECO:0000256" key="17">
    <source>
        <dbReference type="ARBA" id="ARBA00044903"/>
    </source>
</evidence>
<dbReference type="Gene3D" id="1.20.1250.20">
    <property type="entry name" value="MFS general substrate transporter like domains"/>
    <property type="match status" value="2"/>
</dbReference>
<protein>
    <recommendedName>
        <fullName evidence="21">Lysosomal dipeptide transporter MFSD1</fullName>
    </recommendedName>
    <alternativeName>
        <fullName evidence="22">Major facilitator superfamily domain-containing protein 1</fullName>
    </alternativeName>
</protein>
<comment type="catalytic activity">
    <reaction evidence="8">
        <text>L-lysyl-L-alanine(out) = L-lysyl-L-alanine(in)</text>
        <dbReference type="Rhea" id="RHEA:79399"/>
        <dbReference type="ChEBI" id="CHEBI:229954"/>
    </reaction>
</comment>
<comment type="catalytic activity">
    <reaction evidence="19">
        <text>L-alanyl-L-lysine(out) = L-alanyl-L-lysine(in)</text>
        <dbReference type="Rhea" id="RHEA:79415"/>
        <dbReference type="ChEBI" id="CHEBI:192470"/>
    </reaction>
</comment>
<evidence type="ECO:0000256" key="21">
    <source>
        <dbReference type="ARBA" id="ARBA00044985"/>
    </source>
</evidence>
<evidence type="ECO:0000256" key="16">
    <source>
        <dbReference type="ARBA" id="ARBA00044900"/>
    </source>
</evidence>
<evidence type="ECO:0000256" key="15">
    <source>
        <dbReference type="ARBA" id="ARBA00044899"/>
    </source>
</evidence>
<evidence type="ECO:0000256" key="22">
    <source>
        <dbReference type="ARBA" id="ARBA00045018"/>
    </source>
</evidence>
<comment type="catalytic activity">
    <reaction evidence="17">
        <text>L-arginyl-glycine(out) = L-arginyl-glycine(in)</text>
        <dbReference type="Rhea" id="RHEA:79391"/>
        <dbReference type="ChEBI" id="CHEBI:229955"/>
    </reaction>
</comment>
<comment type="catalytic activity">
    <reaction evidence="14">
        <text>L-aspartyl-L-lysine(out) = L-aspartyl-L-lysine(in)</text>
        <dbReference type="Rhea" id="RHEA:79411"/>
        <dbReference type="ChEBI" id="CHEBI:229953"/>
    </reaction>
</comment>
<comment type="catalytic activity">
    <reaction evidence="13">
        <text>L-alpha-aminoacyl-L-lysine(out) = L-alpha-aminoacyl-L-lysine(in)</text>
        <dbReference type="Rhea" id="RHEA:79383"/>
        <dbReference type="ChEBI" id="CHEBI:229966"/>
    </reaction>
</comment>
<comment type="subcellular location">
    <subcellularLocation>
        <location evidence="1">Lysosome membrane</location>
        <topology evidence="1">Multi-pass membrane protein</topology>
    </subcellularLocation>
</comment>
<keyword evidence="4 25" id="KW-0812">Transmembrane</keyword>
<feature type="transmembrane region" description="Helical" evidence="25">
    <location>
        <begin position="345"/>
        <end position="362"/>
    </location>
</feature>
<dbReference type="EMBL" id="OC865808">
    <property type="protein sequence ID" value="CAD7632591.1"/>
    <property type="molecule type" value="Genomic_DNA"/>
</dbReference>
<comment type="catalytic activity">
    <reaction evidence="11">
        <text>L-alpha-aminoacyl-L-histidine(out) = L-alpha-aminoacyl-L-histidine(in)</text>
        <dbReference type="Rhea" id="RHEA:79375"/>
        <dbReference type="ChEBI" id="CHEBI:229967"/>
    </reaction>
</comment>
<evidence type="ECO:0000256" key="13">
    <source>
        <dbReference type="ARBA" id="ARBA00044893"/>
    </source>
</evidence>
<feature type="transmembrane region" description="Helical" evidence="25">
    <location>
        <begin position="249"/>
        <end position="273"/>
    </location>
</feature>
<comment type="catalytic activity">
    <reaction evidence="9">
        <text>L-histidyl-glycine(out) = L-histidyl-glycine(in)</text>
        <dbReference type="Rhea" id="RHEA:79395"/>
        <dbReference type="ChEBI" id="CHEBI:229957"/>
    </reaction>
</comment>
<comment type="subunit">
    <text evidence="24">Homodimer. Interacts with lysosomal protein GLMP (via lumenal domain); the interaction starts while both proteins are still in the endoplasmic reticulum and is required for stabilization of MFSD1 in lysosomes but has no direct effect on its targeting to lysosomes or transporter activity.</text>
</comment>
<evidence type="ECO:0000256" key="24">
    <source>
        <dbReference type="ARBA" id="ARBA00046376"/>
    </source>
</evidence>
<feature type="transmembrane region" description="Helical" evidence="25">
    <location>
        <begin position="148"/>
        <end position="170"/>
    </location>
</feature>
<dbReference type="InterPro" id="IPR011701">
    <property type="entry name" value="MFS"/>
</dbReference>
<dbReference type="EMBL" id="CAJPIZ010011233">
    <property type="protein sequence ID" value="CAG2113021.1"/>
    <property type="molecule type" value="Genomic_DNA"/>
</dbReference>
<dbReference type="InterPro" id="IPR036259">
    <property type="entry name" value="MFS_trans_sf"/>
</dbReference>
<keyword evidence="27" id="KW-1185">Reference proteome</keyword>
<evidence type="ECO:0000256" key="2">
    <source>
        <dbReference type="ARBA" id="ARBA00008335"/>
    </source>
</evidence>
<evidence type="ECO:0000256" key="6">
    <source>
        <dbReference type="ARBA" id="ARBA00023136"/>
    </source>
</evidence>
<dbReference type="GO" id="GO:0005765">
    <property type="term" value="C:lysosomal membrane"/>
    <property type="evidence" value="ECO:0007669"/>
    <property type="project" value="UniProtKB-SubCell"/>
</dbReference>
<feature type="non-terminal residue" evidence="26">
    <location>
        <position position="436"/>
    </location>
</feature>
<dbReference type="GO" id="GO:0022857">
    <property type="term" value="F:transmembrane transporter activity"/>
    <property type="evidence" value="ECO:0007669"/>
    <property type="project" value="InterPro"/>
</dbReference>
<keyword evidence="7" id="KW-0458">Lysosome</keyword>
<evidence type="ECO:0000256" key="9">
    <source>
        <dbReference type="ARBA" id="ARBA00044878"/>
    </source>
</evidence>
<evidence type="ECO:0000313" key="27">
    <source>
        <dbReference type="Proteomes" id="UP000759131"/>
    </source>
</evidence>
<comment type="catalytic activity">
    <reaction evidence="20">
        <text>L-lysyl-glycine(out) = L-lysyl-glycine(in)</text>
        <dbReference type="Rhea" id="RHEA:79407"/>
        <dbReference type="ChEBI" id="CHEBI:191202"/>
    </reaction>
</comment>
<dbReference type="Pfam" id="PF07690">
    <property type="entry name" value="MFS_1"/>
    <property type="match status" value="1"/>
</dbReference>
<evidence type="ECO:0000256" key="4">
    <source>
        <dbReference type="ARBA" id="ARBA00022692"/>
    </source>
</evidence>
<keyword evidence="3" id="KW-0813">Transport</keyword>
<feature type="transmembrane region" description="Helical" evidence="25">
    <location>
        <begin position="397"/>
        <end position="419"/>
    </location>
</feature>
<evidence type="ECO:0000256" key="19">
    <source>
        <dbReference type="ARBA" id="ARBA00044919"/>
    </source>
</evidence>
<evidence type="ECO:0000256" key="1">
    <source>
        <dbReference type="ARBA" id="ARBA00004155"/>
    </source>
</evidence>
<evidence type="ECO:0000256" key="7">
    <source>
        <dbReference type="ARBA" id="ARBA00023228"/>
    </source>
</evidence>
<feature type="transmembrane region" description="Helical" evidence="25">
    <location>
        <begin position="369"/>
        <end position="391"/>
    </location>
</feature>
<comment type="catalytic activity">
    <reaction evidence="16">
        <text>L-lysyl-L-lysine(out) = L-lysyl-L-lysine(in)</text>
        <dbReference type="Rhea" id="RHEA:79403"/>
        <dbReference type="ChEBI" id="CHEBI:229956"/>
    </reaction>
</comment>
<dbReference type="SUPFAM" id="SSF103473">
    <property type="entry name" value="MFS general substrate transporter"/>
    <property type="match status" value="1"/>
</dbReference>
<evidence type="ECO:0000256" key="10">
    <source>
        <dbReference type="ARBA" id="ARBA00044881"/>
    </source>
</evidence>
<evidence type="ECO:0000256" key="8">
    <source>
        <dbReference type="ARBA" id="ARBA00044876"/>
    </source>
</evidence>
<organism evidence="26">
    <name type="scientific">Medioppia subpectinata</name>
    <dbReference type="NCBI Taxonomy" id="1979941"/>
    <lineage>
        <taxon>Eukaryota</taxon>
        <taxon>Metazoa</taxon>
        <taxon>Ecdysozoa</taxon>
        <taxon>Arthropoda</taxon>
        <taxon>Chelicerata</taxon>
        <taxon>Arachnida</taxon>
        <taxon>Acari</taxon>
        <taxon>Acariformes</taxon>
        <taxon>Sarcoptiformes</taxon>
        <taxon>Oribatida</taxon>
        <taxon>Brachypylina</taxon>
        <taxon>Oppioidea</taxon>
        <taxon>Oppiidae</taxon>
        <taxon>Medioppia</taxon>
    </lineage>
</organism>
<feature type="transmembrane region" description="Helical" evidence="25">
    <location>
        <begin position="302"/>
        <end position="325"/>
    </location>
</feature>
<accession>A0A7R9L065</accession>
<dbReference type="PANTHER" id="PTHR23512">
    <property type="entry name" value="MAJOR FACILITATOR SUPERFAMILY DOMAIN-CONTAINING PROTEIN 1"/>
    <property type="match status" value="1"/>
</dbReference>
<evidence type="ECO:0000256" key="25">
    <source>
        <dbReference type="SAM" id="Phobius"/>
    </source>
</evidence>
<evidence type="ECO:0000256" key="12">
    <source>
        <dbReference type="ARBA" id="ARBA00044891"/>
    </source>
</evidence>
<evidence type="ECO:0000256" key="11">
    <source>
        <dbReference type="ARBA" id="ARBA00044884"/>
    </source>
</evidence>
<evidence type="ECO:0000256" key="3">
    <source>
        <dbReference type="ARBA" id="ARBA00022448"/>
    </source>
</evidence>
<proteinExistence type="inferred from homology"/>
<sequence length="436" mass="48825">MNGREEADTSYNEDDELVRPLVRDVGHNGHELDDNVLAIEETGCMAWPLCHPTYALHRYFVLVFMCFLGFGMSSANSIPDPYHSLNLLCAKQIYFCYDGPGALQDEITDDMNISVSQFSGLYAWYSWPNVILCFFGGFLIDRLFGIRLGAIIFSVFILIGQLVFAFGAFANRFWLMNLGRFIFGIGGESLAVTQNTYAVSWFKDKEINMVFGLQLSFARVGSTVNFNTIAPIYNAVGDYITHVKDHTTLGITLLIASATCVFSLLCAFVLAFYDKRAERILKRPVVQAGDVVKITDVKHFKLSFWLISLICVTYYVSIFPFTALGGTFFRRKYRMSHYEANAVDSIIYIISAVLSPFLGLLVDLTGRNILWVFSSAIITLFAHSLLAFSFINPWLGMVLMGIGYSVLACALWPMVALIIPEHQLGTAYGVMQSVQN</sequence>
<feature type="transmembrane region" description="Helical" evidence="25">
    <location>
        <begin position="121"/>
        <end position="141"/>
    </location>
</feature>
<comment type="catalytic activity">
    <reaction evidence="18">
        <text>L-histidyl-L-alpha-amino acid(out) = L-histidyl-L-alpha-amino acid(in)</text>
        <dbReference type="Rhea" id="RHEA:79379"/>
        <dbReference type="ChEBI" id="CHEBI:229964"/>
    </reaction>
</comment>
<comment type="catalytic activity">
    <reaction evidence="12">
        <text>L-lysyl-L-alpha-amino acid(out) = L-lysyl-L-alpha-amino acid(in)</text>
        <dbReference type="Rhea" id="RHEA:79387"/>
        <dbReference type="ChEBI" id="CHEBI:229965"/>
    </reaction>
</comment>
<dbReference type="Proteomes" id="UP000759131">
    <property type="component" value="Unassembled WGS sequence"/>
</dbReference>
<evidence type="ECO:0000256" key="18">
    <source>
        <dbReference type="ARBA" id="ARBA00044912"/>
    </source>
</evidence>
<keyword evidence="5 25" id="KW-1133">Transmembrane helix</keyword>
<evidence type="ECO:0000313" key="26">
    <source>
        <dbReference type="EMBL" id="CAD7632591.1"/>
    </source>
</evidence>
<dbReference type="AlphaFoldDB" id="A0A7R9L065"/>
<comment type="similarity">
    <text evidence="2">Belongs to the major facilitator superfamily.</text>
</comment>
<keyword evidence="6 25" id="KW-0472">Membrane</keyword>
<comment type="catalytic activity">
    <reaction evidence="15">
        <text>L-arginyl-L-alpha-amino acid(out) = L-arginyl-L-alpha-amino acid(in)</text>
        <dbReference type="Rhea" id="RHEA:79371"/>
        <dbReference type="ChEBI" id="CHEBI:84315"/>
    </reaction>
</comment>
<comment type="catalytic activity">
    <reaction evidence="10">
        <text>L-alpha-aminoacyl-L-arginine(out) = L-alpha-aminoacyl-L-arginine(in)</text>
        <dbReference type="Rhea" id="RHEA:79367"/>
        <dbReference type="ChEBI" id="CHEBI:229968"/>
    </reaction>
</comment>
<evidence type="ECO:0000256" key="14">
    <source>
        <dbReference type="ARBA" id="ARBA00044898"/>
    </source>
</evidence>
<comment type="function">
    <text evidence="23">Lysosomal dipeptide uniporter that selectively exports lysine, arginine or histidine-containing dipeptides with a net positive charge from the lysosome lumen into the cytosol. Could play a role in a specific type of protein O-glycosylation indirectly regulating macrophages migration and tissue invasion. Also essential for liver homeostasis.</text>
</comment>
<reference evidence="26" key="1">
    <citation type="submission" date="2020-11" db="EMBL/GenBank/DDBJ databases">
        <authorList>
            <person name="Tran Van P."/>
        </authorList>
    </citation>
    <scope>NUCLEOTIDE SEQUENCE</scope>
</reference>
<gene>
    <name evidence="26" type="ORF">OSB1V03_LOCUS12994</name>
</gene>
<evidence type="ECO:0000256" key="20">
    <source>
        <dbReference type="ARBA" id="ARBA00044924"/>
    </source>
</evidence>
<feature type="transmembrane region" description="Helical" evidence="25">
    <location>
        <begin position="59"/>
        <end position="78"/>
    </location>
</feature>
<dbReference type="OrthoDB" id="424834at2759"/>
<evidence type="ECO:0000256" key="5">
    <source>
        <dbReference type="ARBA" id="ARBA00022989"/>
    </source>
</evidence>